<evidence type="ECO:0000313" key="6">
    <source>
        <dbReference type="EMBL" id="MET7015502.1"/>
    </source>
</evidence>
<organism evidence="6 7">
    <name type="scientific">Uliginosibacterium flavum</name>
    <dbReference type="NCBI Taxonomy" id="1396831"/>
    <lineage>
        <taxon>Bacteria</taxon>
        <taxon>Pseudomonadati</taxon>
        <taxon>Pseudomonadota</taxon>
        <taxon>Betaproteobacteria</taxon>
        <taxon>Rhodocyclales</taxon>
        <taxon>Zoogloeaceae</taxon>
        <taxon>Uliginosibacterium</taxon>
    </lineage>
</organism>
<dbReference type="PANTHER" id="PTHR23518">
    <property type="entry name" value="C-METHYLTRANSFERASE"/>
    <property type="match status" value="1"/>
</dbReference>
<keyword evidence="1 4" id="KW-0812">Transmembrane</keyword>
<keyword evidence="2 4" id="KW-1133">Transmembrane helix</keyword>
<proteinExistence type="predicted"/>
<evidence type="ECO:0000259" key="5">
    <source>
        <dbReference type="PROSITE" id="PS50850"/>
    </source>
</evidence>
<gene>
    <name evidence="6" type="ORF">ABXR19_15040</name>
</gene>
<feature type="domain" description="Major facilitator superfamily (MFS) profile" evidence="5">
    <location>
        <begin position="15"/>
        <end position="396"/>
    </location>
</feature>
<dbReference type="RefSeq" id="WP_354601960.1">
    <property type="nucleotide sequence ID" value="NZ_JBEWZI010000017.1"/>
</dbReference>
<keyword evidence="3 4" id="KW-0472">Membrane</keyword>
<feature type="transmembrane region" description="Helical" evidence="4">
    <location>
        <begin position="148"/>
        <end position="167"/>
    </location>
</feature>
<feature type="transmembrane region" description="Helical" evidence="4">
    <location>
        <begin position="308"/>
        <end position="331"/>
    </location>
</feature>
<evidence type="ECO:0000256" key="4">
    <source>
        <dbReference type="SAM" id="Phobius"/>
    </source>
</evidence>
<dbReference type="PANTHER" id="PTHR23518:SF2">
    <property type="entry name" value="MAJOR FACILITATOR SUPERFAMILY TRANSPORTER"/>
    <property type="match status" value="1"/>
</dbReference>
<evidence type="ECO:0000313" key="7">
    <source>
        <dbReference type="Proteomes" id="UP001549691"/>
    </source>
</evidence>
<dbReference type="SUPFAM" id="SSF103473">
    <property type="entry name" value="MFS general substrate transporter"/>
    <property type="match status" value="1"/>
</dbReference>
<dbReference type="PROSITE" id="PS50850">
    <property type="entry name" value="MFS"/>
    <property type="match status" value="1"/>
</dbReference>
<feature type="transmembrane region" description="Helical" evidence="4">
    <location>
        <begin position="343"/>
        <end position="365"/>
    </location>
</feature>
<dbReference type="Proteomes" id="UP001549691">
    <property type="component" value="Unassembled WGS sequence"/>
</dbReference>
<reference evidence="6 7" key="1">
    <citation type="submission" date="2024-07" db="EMBL/GenBank/DDBJ databases">
        <title>Uliginosibacterium flavum JJ3220;KACC:17644.</title>
        <authorList>
            <person name="Kim M.K."/>
        </authorList>
    </citation>
    <scope>NUCLEOTIDE SEQUENCE [LARGE SCALE GENOMIC DNA]</scope>
    <source>
        <strain evidence="6 7">KACC:17644</strain>
    </source>
</reference>
<dbReference type="EMBL" id="JBEWZI010000017">
    <property type="protein sequence ID" value="MET7015502.1"/>
    <property type="molecule type" value="Genomic_DNA"/>
</dbReference>
<dbReference type="CDD" id="cd17370">
    <property type="entry name" value="MFS_MJ1317_like"/>
    <property type="match status" value="1"/>
</dbReference>
<feature type="transmembrane region" description="Helical" evidence="4">
    <location>
        <begin position="284"/>
        <end position="302"/>
    </location>
</feature>
<feature type="transmembrane region" description="Helical" evidence="4">
    <location>
        <begin position="40"/>
        <end position="59"/>
    </location>
</feature>
<keyword evidence="7" id="KW-1185">Reference proteome</keyword>
<feature type="transmembrane region" description="Helical" evidence="4">
    <location>
        <begin position="253"/>
        <end position="272"/>
    </location>
</feature>
<comment type="caution">
    <text evidence="6">The sequence shown here is derived from an EMBL/GenBank/DDBJ whole genome shotgun (WGS) entry which is preliminary data.</text>
</comment>
<feature type="transmembrane region" description="Helical" evidence="4">
    <location>
        <begin position="173"/>
        <end position="193"/>
    </location>
</feature>
<dbReference type="Gene3D" id="1.20.1250.20">
    <property type="entry name" value="MFS general substrate transporter like domains"/>
    <property type="match status" value="1"/>
</dbReference>
<sequence length="401" mass="42175">MKLFAANTLSRMPRGIWVLGCVSLLMDVSSEMIHSLLPLFMVTVLGASALSVGIIEGLAESTALIVKVFSGVLSDYLGKRKLLAVCGYALGALSKPLFALAPGIGLVVGARLIDRVGKGIRGAPRDALVADIAPPDLRGAAFGLRQSLDTVGAFLGPLLGVGLMLVWVNDFRAIFWVAVIPAALAVALLFFGVQEPVRPPGEPRVNPIRRVNLRRLGAPYWWVVGVGAIFTLARFSEAFLVLRAQQSGVPLALVPLVMVAMNVVYAGSAYPFGKLSDRMDHGRLLLLGLIVLIAADLVLAWGTHWSTLLGGVALWGIHMGMTQGLLAAMVADAAPADLRGTAYGFFNLLSGLAMLLASVLAGWLWDGFGAAFTFYAGAGFCVLAGFVLLGQPAGSVRGDAR</sequence>
<dbReference type="InterPro" id="IPR011701">
    <property type="entry name" value="MFS"/>
</dbReference>
<dbReference type="Pfam" id="PF07690">
    <property type="entry name" value="MFS_1"/>
    <property type="match status" value="2"/>
</dbReference>
<accession>A0ABV2TNK3</accession>
<protein>
    <submittedName>
        <fullName evidence="6">MFS transporter</fullName>
    </submittedName>
</protein>
<dbReference type="InterPro" id="IPR036259">
    <property type="entry name" value="MFS_trans_sf"/>
</dbReference>
<evidence type="ECO:0000256" key="1">
    <source>
        <dbReference type="ARBA" id="ARBA00022692"/>
    </source>
</evidence>
<dbReference type="InterPro" id="IPR020846">
    <property type="entry name" value="MFS_dom"/>
</dbReference>
<feature type="transmembrane region" description="Helical" evidence="4">
    <location>
        <begin position="213"/>
        <end position="233"/>
    </location>
</feature>
<name>A0ABV2TNK3_9RHOO</name>
<evidence type="ECO:0000256" key="2">
    <source>
        <dbReference type="ARBA" id="ARBA00022989"/>
    </source>
</evidence>
<feature type="transmembrane region" description="Helical" evidence="4">
    <location>
        <begin position="371"/>
        <end position="389"/>
    </location>
</feature>
<evidence type="ECO:0000256" key="3">
    <source>
        <dbReference type="ARBA" id="ARBA00023136"/>
    </source>
</evidence>